<sequence>MDKQKMAKFEIFCWGAFTATTILTIDNIFGYDVPAWAKIFVACLMFSAWMLYVFTNVNLGEIDPSKYDVENRKSNTKAIIIFLSLGVFIGFILIYLLK</sequence>
<evidence type="ECO:0000313" key="3">
    <source>
        <dbReference type="Proteomes" id="UP000650081"/>
    </source>
</evidence>
<accession>A0A923PNV7</accession>
<dbReference type="AlphaFoldDB" id="A0A923PNV7"/>
<feature type="transmembrane region" description="Helical" evidence="1">
    <location>
        <begin position="35"/>
        <end position="57"/>
    </location>
</feature>
<keyword evidence="3" id="KW-1185">Reference proteome</keyword>
<protein>
    <recommendedName>
        <fullName evidence="4">Transmembrane protein</fullName>
    </recommendedName>
</protein>
<evidence type="ECO:0008006" key="4">
    <source>
        <dbReference type="Google" id="ProtNLM"/>
    </source>
</evidence>
<keyword evidence="1" id="KW-0472">Membrane</keyword>
<proteinExistence type="predicted"/>
<gene>
    <name evidence="2" type="ORF">H9S92_07255</name>
</gene>
<dbReference type="Proteomes" id="UP000650081">
    <property type="component" value="Unassembled WGS sequence"/>
</dbReference>
<evidence type="ECO:0000313" key="2">
    <source>
        <dbReference type="EMBL" id="MBC6993952.1"/>
    </source>
</evidence>
<evidence type="ECO:0000256" key="1">
    <source>
        <dbReference type="SAM" id="Phobius"/>
    </source>
</evidence>
<keyword evidence="1" id="KW-0812">Transmembrane</keyword>
<feature type="transmembrane region" description="Helical" evidence="1">
    <location>
        <begin position="12"/>
        <end position="29"/>
    </location>
</feature>
<comment type="caution">
    <text evidence="2">The sequence shown here is derived from an EMBL/GenBank/DDBJ whole genome shotgun (WGS) entry which is preliminary data.</text>
</comment>
<feature type="transmembrane region" description="Helical" evidence="1">
    <location>
        <begin position="78"/>
        <end position="97"/>
    </location>
</feature>
<reference evidence="2" key="1">
    <citation type="submission" date="2020-08" db="EMBL/GenBank/DDBJ databases">
        <title>Lewinella bacteria from marine environments.</title>
        <authorList>
            <person name="Zhong Y."/>
        </authorList>
    </citation>
    <scope>NUCLEOTIDE SEQUENCE</scope>
    <source>
        <strain evidence="2">KCTC 42187</strain>
    </source>
</reference>
<dbReference type="EMBL" id="JACSIT010000083">
    <property type="protein sequence ID" value="MBC6993952.1"/>
    <property type="molecule type" value="Genomic_DNA"/>
</dbReference>
<organism evidence="2 3">
    <name type="scientific">Neolewinella lacunae</name>
    <dbReference type="NCBI Taxonomy" id="1517758"/>
    <lineage>
        <taxon>Bacteria</taxon>
        <taxon>Pseudomonadati</taxon>
        <taxon>Bacteroidota</taxon>
        <taxon>Saprospiria</taxon>
        <taxon>Saprospirales</taxon>
        <taxon>Lewinellaceae</taxon>
        <taxon>Neolewinella</taxon>
    </lineage>
</organism>
<dbReference type="RefSeq" id="WP_187466047.1">
    <property type="nucleotide sequence ID" value="NZ_JACSIT010000083.1"/>
</dbReference>
<name>A0A923PNV7_9BACT</name>
<keyword evidence="1" id="KW-1133">Transmembrane helix</keyword>